<protein>
    <recommendedName>
        <fullName evidence="2">RTX toxin-activating lysine-acyltransferase</fullName>
        <ecNumber evidence="2">2.3.1.-</ecNumber>
    </recommendedName>
</protein>
<organism evidence="3 4">
    <name type="scientific">Algicella marina</name>
    <dbReference type="NCBI Taxonomy" id="2683284"/>
    <lineage>
        <taxon>Bacteria</taxon>
        <taxon>Pseudomonadati</taxon>
        <taxon>Pseudomonadota</taxon>
        <taxon>Alphaproteobacteria</taxon>
        <taxon>Rhodobacterales</taxon>
        <taxon>Paracoccaceae</taxon>
        <taxon>Algicella</taxon>
    </lineage>
</organism>
<reference evidence="3 4" key="1">
    <citation type="submission" date="2019-12" db="EMBL/GenBank/DDBJ databases">
        <title>Complete genome sequence of Algicella marina strain 9Alg 56(T) isolated from the red alga Tichocarpus crinitus.</title>
        <authorList>
            <person name="Kim S.-G."/>
            <person name="Nedashkovskaya O.I."/>
        </authorList>
    </citation>
    <scope>NUCLEOTIDE SEQUENCE [LARGE SCALE GENOMIC DNA]</scope>
    <source>
        <strain evidence="3 4">9Alg 56</strain>
    </source>
</reference>
<dbReference type="GO" id="GO:0016746">
    <property type="term" value="F:acyltransferase activity"/>
    <property type="evidence" value="ECO:0007669"/>
    <property type="project" value="UniProtKB-UniRule"/>
</dbReference>
<dbReference type="KEGG" id="amaq:GO499_11345"/>
<proteinExistence type="inferred from homology"/>
<keyword evidence="2 3" id="KW-0808">Transferase</keyword>
<dbReference type="Proteomes" id="UP000464495">
    <property type="component" value="Chromosome"/>
</dbReference>
<comment type="function">
    <text evidence="2">Involved in fatty acylation of protoxin at internal lysine residues, thereby converting it to the active toxin.</text>
</comment>
<dbReference type="RefSeq" id="WP_161862289.1">
    <property type="nucleotide sequence ID" value="NZ_CP046620.1"/>
</dbReference>
<keyword evidence="2 3" id="KW-0012">Acyltransferase</keyword>
<name>A0A6P1T341_9RHOB</name>
<comment type="subcellular location">
    <subcellularLocation>
        <location evidence="2">Cytoplasm</location>
    </subcellularLocation>
</comment>
<dbReference type="GO" id="GO:0005737">
    <property type="term" value="C:cytoplasm"/>
    <property type="evidence" value="ECO:0007669"/>
    <property type="project" value="UniProtKB-SubCell"/>
</dbReference>
<dbReference type="AlphaFoldDB" id="A0A6P1T341"/>
<evidence type="ECO:0000256" key="2">
    <source>
        <dbReference type="RuleBase" id="RU368102"/>
    </source>
</evidence>
<dbReference type="GO" id="GO:0031640">
    <property type="term" value="P:killing of cells of another organism"/>
    <property type="evidence" value="ECO:0007669"/>
    <property type="project" value="UniProtKB-KW"/>
</dbReference>
<keyword evidence="2" id="KW-0963">Cytoplasm</keyword>
<sequence>MTADNTNPQPIDIEHPKPEVLATMGDVFYVLQRSPYHQRLTLAQLRVMWEPPVHLGQVWVFRADGYPRGLQSFAFLSADAERRFAGEGVALRMDDWRSGDRRWAVETIVPYSNWRLMRQGWNWVCTTGFAKQKFRFQRLAPDSKPARIMESSFSATGRQVIRRVEKSALGA</sequence>
<dbReference type="EMBL" id="CP046620">
    <property type="protein sequence ID" value="QHQ35729.1"/>
    <property type="molecule type" value="Genomic_DNA"/>
</dbReference>
<comment type="similarity">
    <text evidence="1 2">Belongs to the RTX toxin acyltransferase family.</text>
</comment>
<accession>A0A6P1T341</accession>
<keyword evidence="4" id="KW-1185">Reference proteome</keyword>
<gene>
    <name evidence="3" type="ORF">GO499_11345</name>
</gene>
<dbReference type="GO" id="GO:0009404">
    <property type="term" value="P:toxin metabolic process"/>
    <property type="evidence" value="ECO:0007669"/>
    <property type="project" value="UniProtKB-UniRule"/>
</dbReference>
<evidence type="ECO:0000313" key="4">
    <source>
        <dbReference type="Proteomes" id="UP000464495"/>
    </source>
</evidence>
<dbReference type="InterPro" id="IPR003996">
    <property type="entry name" value="RTX_toxin-activating_protC_bac"/>
</dbReference>
<keyword evidence="2" id="KW-0204">Cytolysis</keyword>
<evidence type="ECO:0000313" key="3">
    <source>
        <dbReference type="EMBL" id="QHQ35729.1"/>
    </source>
</evidence>
<dbReference type="EC" id="2.3.1.-" evidence="2"/>
<dbReference type="PRINTS" id="PR01489">
    <property type="entry name" value="RTXTOXINC"/>
</dbReference>
<dbReference type="Pfam" id="PF02794">
    <property type="entry name" value="HlyC"/>
    <property type="match status" value="1"/>
</dbReference>
<evidence type="ECO:0000256" key="1">
    <source>
        <dbReference type="ARBA" id="ARBA00005686"/>
    </source>
</evidence>